<evidence type="ECO:0000259" key="9">
    <source>
        <dbReference type="Pfam" id="PF16901"/>
    </source>
</evidence>
<dbReference type="PRINTS" id="PR01001">
    <property type="entry name" value="FADG3PDH"/>
</dbReference>
<dbReference type="GO" id="GO:0046168">
    <property type="term" value="P:glycerol-3-phosphate catabolic process"/>
    <property type="evidence" value="ECO:0007669"/>
    <property type="project" value="TreeGrafter"/>
</dbReference>
<evidence type="ECO:0000256" key="2">
    <source>
        <dbReference type="ARBA" id="ARBA00007330"/>
    </source>
</evidence>
<accession>A0A448HGC2</accession>
<dbReference type="Proteomes" id="UP000266895">
    <property type="component" value="Chromosome"/>
</dbReference>
<keyword evidence="4" id="KW-0274">FAD</keyword>
<keyword evidence="5 6" id="KW-0560">Oxidoreductase</keyword>
<comment type="catalytic activity">
    <reaction evidence="6">
        <text>a quinone + sn-glycerol 3-phosphate = dihydroxyacetone phosphate + a quinol</text>
        <dbReference type="Rhea" id="RHEA:18977"/>
        <dbReference type="ChEBI" id="CHEBI:24646"/>
        <dbReference type="ChEBI" id="CHEBI:57597"/>
        <dbReference type="ChEBI" id="CHEBI:57642"/>
        <dbReference type="ChEBI" id="CHEBI:132124"/>
        <dbReference type="EC" id="1.1.5.3"/>
    </reaction>
</comment>
<evidence type="ECO:0000256" key="3">
    <source>
        <dbReference type="ARBA" id="ARBA00022630"/>
    </source>
</evidence>
<evidence type="ECO:0000313" key="11">
    <source>
        <dbReference type="Proteomes" id="UP000266895"/>
    </source>
</evidence>
<evidence type="ECO:0000259" key="8">
    <source>
        <dbReference type="Pfam" id="PF01266"/>
    </source>
</evidence>
<dbReference type="Pfam" id="PF01266">
    <property type="entry name" value="DAO"/>
    <property type="match status" value="1"/>
</dbReference>
<name>A0A448HGC2_9ACTO</name>
<dbReference type="InterPro" id="IPR036188">
    <property type="entry name" value="FAD/NAD-bd_sf"/>
</dbReference>
<feature type="region of interest" description="Disordered" evidence="7">
    <location>
        <begin position="1"/>
        <end position="33"/>
    </location>
</feature>
<dbReference type="KEGG" id="ahw:NCTC11636_01214"/>
<dbReference type="SUPFAM" id="SSF54373">
    <property type="entry name" value="FAD-linked reductases, C-terminal domain"/>
    <property type="match status" value="1"/>
</dbReference>
<dbReference type="Gene3D" id="1.10.8.870">
    <property type="entry name" value="Alpha-glycerophosphate oxidase, cap domain"/>
    <property type="match status" value="1"/>
</dbReference>
<dbReference type="EC" id="1.1.5.3" evidence="6"/>
<sequence length="623" mass="66632">MSHREDHEGNEDYEGRNRTSRTSKADRANRATRVHGAVGADWGAAGPAALPEPTALTTAQRSAALESMSSPEGLDVLVVGGGVTGAGIALDAASRGLRTGIVEMGDWAAGTSSWSSKLIHGGLRYLYQLDFPLVHEALTERGRLLTTTAPHLVKAQPFLWPLKHHYERSYSAVGVGMYDALAVAGARGRRTVPIQKHLGRAGTRALAPALDSSHLAGAIRFYDARVDDARLVIDLVRTAVGLGAMAASRTKVTGYLKDAHGTVTGARVTDLETGTAHEIRAAETINATGVWTEQTQDMATTEGGLKVLASKGIHIVVPRQAIDAQTGIFLRTEKSVLFIIPWPRYWVIGTTDTPWTQDVSKPVATSADIDYVLEHANEVLTRPIRREDIIGTYAGLRPLLQPHLKPGAEAASTKVSREHTVTRVAPGLTAIAGGKLTTYRVMAVDAVDHALGEARAHAHPSATADLPLVGAARYHEEAARAGEVARSRGWTLARVTHLLDRYGDELPALLAAIDEAGPEAAWDRPLALAPDFLRAEVAWAVTHEGAAHLDDVLLRRVRLDIEQRDRGLAAAQEVLEVMAPLLGWGEEEVAAERASYAARVEQIAAAENEGTDAAAVAHIEQAI</sequence>
<feature type="domain" description="FAD dependent oxidoreductase" evidence="8">
    <location>
        <begin position="75"/>
        <end position="440"/>
    </location>
</feature>
<evidence type="ECO:0000256" key="5">
    <source>
        <dbReference type="ARBA" id="ARBA00023002"/>
    </source>
</evidence>
<dbReference type="SUPFAM" id="SSF51905">
    <property type="entry name" value="FAD/NAD(P)-binding domain"/>
    <property type="match status" value="1"/>
</dbReference>
<dbReference type="InterPro" id="IPR031656">
    <property type="entry name" value="DAO_C"/>
</dbReference>
<dbReference type="AlphaFoldDB" id="A0A448HGC2"/>
<dbReference type="PROSITE" id="PS00978">
    <property type="entry name" value="FAD_G3PDH_2"/>
    <property type="match status" value="1"/>
</dbReference>
<keyword evidence="11" id="KW-1185">Reference proteome</keyword>
<feature type="compositionally biased region" description="Basic and acidic residues" evidence="7">
    <location>
        <begin position="13"/>
        <end position="29"/>
    </location>
</feature>
<feature type="domain" description="Alpha-glycerophosphate oxidase C-terminal" evidence="9">
    <location>
        <begin position="461"/>
        <end position="588"/>
    </location>
</feature>
<comment type="cofactor">
    <cofactor evidence="1 6">
        <name>FAD</name>
        <dbReference type="ChEBI" id="CHEBI:57692"/>
    </cofactor>
</comment>
<dbReference type="PANTHER" id="PTHR11985">
    <property type="entry name" value="GLYCEROL-3-PHOSPHATE DEHYDROGENASE"/>
    <property type="match status" value="1"/>
</dbReference>
<dbReference type="InterPro" id="IPR000447">
    <property type="entry name" value="G3P_DH_FAD-dep"/>
</dbReference>
<organism evidence="10 11">
    <name type="scientific">Actinomyces howellii</name>
    <dbReference type="NCBI Taxonomy" id="52771"/>
    <lineage>
        <taxon>Bacteria</taxon>
        <taxon>Bacillati</taxon>
        <taxon>Actinomycetota</taxon>
        <taxon>Actinomycetes</taxon>
        <taxon>Actinomycetales</taxon>
        <taxon>Actinomycetaceae</taxon>
        <taxon>Actinomyces</taxon>
    </lineage>
</organism>
<evidence type="ECO:0000256" key="7">
    <source>
        <dbReference type="SAM" id="MobiDB-lite"/>
    </source>
</evidence>
<protein>
    <recommendedName>
        <fullName evidence="6">Glycerol-3-phosphate dehydrogenase</fullName>
        <ecNumber evidence="6">1.1.5.3</ecNumber>
    </recommendedName>
</protein>
<dbReference type="GO" id="GO:0004368">
    <property type="term" value="F:glycerol-3-phosphate dehydrogenase (quinone) activity"/>
    <property type="evidence" value="ECO:0007669"/>
    <property type="project" value="UniProtKB-EC"/>
</dbReference>
<dbReference type="InterPro" id="IPR006076">
    <property type="entry name" value="FAD-dep_OxRdtase"/>
</dbReference>
<dbReference type="OrthoDB" id="9766796at2"/>
<keyword evidence="3 6" id="KW-0285">Flavoprotein</keyword>
<dbReference type="InterPro" id="IPR038299">
    <property type="entry name" value="DAO_C_sf"/>
</dbReference>
<dbReference type="PROSITE" id="PS00977">
    <property type="entry name" value="FAD_G3PDH_1"/>
    <property type="match status" value="1"/>
</dbReference>
<reference evidence="10 11" key="1">
    <citation type="submission" date="2018-12" db="EMBL/GenBank/DDBJ databases">
        <authorList>
            <consortium name="Pathogen Informatics"/>
        </authorList>
    </citation>
    <scope>NUCLEOTIDE SEQUENCE [LARGE SCALE GENOMIC DNA]</scope>
    <source>
        <strain evidence="10 11">NCTC11636</strain>
    </source>
</reference>
<evidence type="ECO:0000256" key="1">
    <source>
        <dbReference type="ARBA" id="ARBA00001974"/>
    </source>
</evidence>
<proteinExistence type="inferred from homology"/>
<dbReference type="EMBL" id="LR134350">
    <property type="protein sequence ID" value="VEG27879.1"/>
    <property type="molecule type" value="Genomic_DNA"/>
</dbReference>
<dbReference type="Pfam" id="PF16901">
    <property type="entry name" value="DAO_C"/>
    <property type="match status" value="1"/>
</dbReference>
<dbReference type="GO" id="GO:0009331">
    <property type="term" value="C:glycerol-3-phosphate dehydrogenase (FAD) complex"/>
    <property type="evidence" value="ECO:0007669"/>
    <property type="project" value="UniProtKB-UniRule"/>
</dbReference>
<dbReference type="PANTHER" id="PTHR11985:SF31">
    <property type="entry name" value="GLYCEROL-3-PHOSPHATE DEHYDROGENASE 2"/>
    <property type="match status" value="1"/>
</dbReference>
<comment type="similarity">
    <text evidence="2 6">Belongs to the FAD-dependent glycerol-3-phosphate dehydrogenase family.</text>
</comment>
<gene>
    <name evidence="10" type="primary">glpD</name>
    <name evidence="10" type="ORF">NCTC11636_01214</name>
</gene>
<dbReference type="Gene3D" id="3.50.50.60">
    <property type="entry name" value="FAD/NAD(P)-binding domain"/>
    <property type="match status" value="1"/>
</dbReference>
<evidence type="ECO:0000256" key="6">
    <source>
        <dbReference type="RuleBase" id="RU361217"/>
    </source>
</evidence>
<dbReference type="Gene3D" id="3.30.9.10">
    <property type="entry name" value="D-Amino Acid Oxidase, subunit A, domain 2"/>
    <property type="match status" value="1"/>
</dbReference>
<evidence type="ECO:0000313" key="10">
    <source>
        <dbReference type="EMBL" id="VEG27879.1"/>
    </source>
</evidence>
<evidence type="ECO:0000256" key="4">
    <source>
        <dbReference type="ARBA" id="ARBA00022827"/>
    </source>
</evidence>